<proteinExistence type="predicted"/>
<dbReference type="CDD" id="cd02440">
    <property type="entry name" value="AdoMet_MTases"/>
    <property type="match status" value="1"/>
</dbReference>
<dbReference type="EMBL" id="QGGL01000002">
    <property type="protein sequence ID" value="PWK15962.1"/>
    <property type="molecule type" value="Genomic_DNA"/>
</dbReference>
<dbReference type="GO" id="GO:0032259">
    <property type="term" value="P:methylation"/>
    <property type="evidence" value="ECO:0007669"/>
    <property type="project" value="UniProtKB-KW"/>
</dbReference>
<protein>
    <submittedName>
        <fullName evidence="2">Phospholipid N-methyltransferase</fullName>
    </submittedName>
</protein>
<dbReference type="OrthoDB" id="9805585at2"/>
<dbReference type="RefSeq" id="WP_109686304.1">
    <property type="nucleotide sequence ID" value="NZ_QGGL01000002.1"/>
</dbReference>
<dbReference type="Gene3D" id="3.40.50.150">
    <property type="entry name" value="Vaccinia Virus protein VP39"/>
    <property type="match status" value="1"/>
</dbReference>
<dbReference type="InterPro" id="IPR029063">
    <property type="entry name" value="SAM-dependent_MTases_sf"/>
</dbReference>
<dbReference type="GO" id="GO:0008168">
    <property type="term" value="F:methyltransferase activity"/>
    <property type="evidence" value="ECO:0007669"/>
    <property type="project" value="UniProtKB-KW"/>
</dbReference>
<evidence type="ECO:0000259" key="1">
    <source>
        <dbReference type="Pfam" id="PF13649"/>
    </source>
</evidence>
<name>A0A316DEI0_9BACL</name>
<dbReference type="Pfam" id="PF13649">
    <property type="entry name" value="Methyltransf_25"/>
    <property type="match status" value="1"/>
</dbReference>
<dbReference type="SUPFAM" id="SSF53335">
    <property type="entry name" value="S-adenosyl-L-methionine-dependent methyltransferases"/>
    <property type="match status" value="1"/>
</dbReference>
<sequence>MQTQQLTEKWMFLAKFLESPKSVGSVTPSSRFLTDKMLQPIDWTKARAVAELGSGTGVFTRGIERMMRYDCQAVLFEQDPEMRRRLAVEFPNMLCRRDACELMKDVAALGLGSLDAVVSGLPFANFEQGLRDQILDAVVQALKPGGVFVTFQYSLQMRSQLREKFDSVETAWVPLNFPPAFVYICRMREV</sequence>
<dbReference type="AlphaFoldDB" id="A0A316DEI0"/>
<organism evidence="2 3">
    <name type="scientific">Tumebacillus permanentifrigoris</name>
    <dbReference type="NCBI Taxonomy" id="378543"/>
    <lineage>
        <taxon>Bacteria</taxon>
        <taxon>Bacillati</taxon>
        <taxon>Bacillota</taxon>
        <taxon>Bacilli</taxon>
        <taxon>Bacillales</taxon>
        <taxon>Alicyclobacillaceae</taxon>
        <taxon>Tumebacillus</taxon>
    </lineage>
</organism>
<gene>
    <name evidence="2" type="ORF">C7459_102208</name>
</gene>
<comment type="caution">
    <text evidence="2">The sequence shown here is derived from an EMBL/GenBank/DDBJ whole genome shotgun (WGS) entry which is preliminary data.</text>
</comment>
<keyword evidence="3" id="KW-1185">Reference proteome</keyword>
<dbReference type="Proteomes" id="UP000245634">
    <property type="component" value="Unassembled WGS sequence"/>
</dbReference>
<reference evidence="2 3" key="1">
    <citation type="submission" date="2018-05" db="EMBL/GenBank/DDBJ databases">
        <title>Genomic Encyclopedia of Type Strains, Phase IV (KMG-IV): sequencing the most valuable type-strain genomes for metagenomic binning, comparative biology and taxonomic classification.</title>
        <authorList>
            <person name="Goeker M."/>
        </authorList>
    </citation>
    <scope>NUCLEOTIDE SEQUENCE [LARGE SCALE GENOMIC DNA]</scope>
    <source>
        <strain evidence="2 3">DSM 18773</strain>
    </source>
</reference>
<keyword evidence="2" id="KW-0489">Methyltransferase</keyword>
<evidence type="ECO:0000313" key="2">
    <source>
        <dbReference type="EMBL" id="PWK15962.1"/>
    </source>
</evidence>
<accession>A0A316DEI0</accession>
<dbReference type="InterPro" id="IPR041698">
    <property type="entry name" value="Methyltransf_25"/>
</dbReference>
<feature type="domain" description="Methyltransferase" evidence="1">
    <location>
        <begin position="49"/>
        <end position="146"/>
    </location>
</feature>
<evidence type="ECO:0000313" key="3">
    <source>
        <dbReference type="Proteomes" id="UP000245634"/>
    </source>
</evidence>
<keyword evidence="2" id="KW-0808">Transferase</keyword>